<evidence type="ECO:0000256" key="2">
    <source>
        <dbReference type="ARBA" id="ARBA00022475"/>
    </source>
</evidence>
<dbReference type="InterPro" id="IPR002797">
    <property type="entry name" value="Polysacc_synth"/>
</dbReference>
<feature type="transmembrane region" description="Helical" evidence="6">
    <location>
        <begin position="53"/>
        <end position="71"/>
    </location>
</feature>
<dbReference type="InterPro" id="IPR050833">
    <property type="entry name" value="Poly_Biosynth_Transport"/>
</dbReference>
<protein>
    <recommendedName>
        <fullName evidence="8">Polysaccharide biosynthesis protein C-terminal domain-containing protein</fullName>
    </recommendedName>
</protein>
<dbReference type="PANTHER" id="PTHR30250">
    <property type="entry name" value="PST FAMILY PREDICTED COLANIC ACID TRANSPORTER"/>
    <property type="match status" value="1"/>
</dbReference>
<keyword evidence="5 6" id="KW-0472">Membrane</keyword>
<feature type="transmembrane region" description="Helical" evidence="6">
    <location>
        <begin position="265"/>
        <end position="291"/>
    </location>
</feature>
<accession>A0A831RU72</accession>
<dbReference type="Pfam" id="PF01943">
    <property type="entry name" value="Polysacc_synt"/>
    <property type="match status" value="1"/>
</dbReference>
<evidence type="ECO:0000256" key="1">
    <source>
        <dbReference type="ARBA" id="ARBA00004651"/>
    </source>
</evidence>
<dbReference type="Proteomes" id="UP000886339">
    <property type="component" value="Unassembled WGS sequence"/>
</dbReference>
<feature type="transmembrane region" description="Helical" evidence="6">
    <location>
        <begin position="374"/>
        <end position="394"/>
    </location>
</feature>
<feature type="transmembrane region" description="Helical" evidence="6">
    <location>
        <begin position="166"/>
        <end position="189"/>
    </location>
</feature>
<dbReference type="GO" id="GO:0005886">
    <property type="term" value="C:plasma membrane"/>
    <property type="evidence" value="ECO:0007669"/>
    <property type="project" value="UniProtKB-SubCell"/>
</dbReference>
<feature type="transmembrane region" description="Helical" evidence="6">
    <location>
        <begin position="195"/>
        <end position="214"/>
    </location>
</feature>
<dbReference type="PANTHER" id="PTHR30250:SF26">
    <property type="entry name" value="PSMA PROTEIN"/>
    <property type="match status" value="1"/>
</dbReference>
<evidence type="ECO:0000313" key="7">
    <source>
        <dbReference type="EMBL" id="HEC07136.1"/>
    </source>
</evidence>
<evidence type="ECO:0000256" key="5">
    <source>
        <dbReference type="ARBA" id="ARBA00023136"/>
    </source>
</evidence>
<evidence type="ECO:0000256" key="3">
    <source>
        <dbReference type="ARBA" id="ARBA00022692"/>
    </source>
</evidence>
<proteinExistence type="predicted"/>
<feature type="transmembrane region" description="Helical" evidence="6">
    <location>
        <begin position="239"/>
        <end position="259"/>
    </location>
</feature>
<organism evidence="7">
    <name type="scientific">Thiolapillus brandeum</name>
    <dbReference type="NCBI Taxonomy" id="1076588"/>
    <lineage>
        <taxon>Bacteria</taxon>
        <taxon>Pseudomonadati</taxon>
        <taxon>Pseudomonadota</taxon>
        <taxon>Gammaproteobacteria</taxon>
        <taxon>Chromatiales</taxon>
        <taxon>Sedimenticolaceae</taxon>
        <taxon>Thiolapillus</taxon>
    </lineage>
</organism>
<comment type="subcellular location">
    <subcellularLocation>
        <location evidence="1">Cell membrane</location>
        <topology evidence="1">Multi-pass membrane protein</topology>
    </subcellularLocation>
</comment>
<feature type="transmembrane region" description="Helical" evidence="6">
    <location>
        <begin position="133"/>
        <end position="154"/>
    </location>
</feature>
<feature type="transmembrane region" description="Helical" evidence="6">
    <location>
        <begin position="107"/>
        <end position="127"/>
    </location>
</feature>
<dbReference type="EMBL" id="DRLF01000334">
    <property type="protein sequence ID" value="HEC07136.1"/>
    <property type="molecule type" value="Genomic_DNA"/>
</dbReference>
<feature type="transmembrane region" description="Helical" evidence="6">
    <location>
        <begin position="312"/>
        <end position="333"/>
    </location>
</feature>
<gene>
    <name evidence="7" type="ORF">ENJ12_09800</name>
</gene>
<reference evidence="7" key="1">
    <citation type="journal article" date="2020" name="mSystems">
        <title>Genome- and Community-Level Interaction Insights into Carbon Utilization and Element Cycling Functions of Hydrothermarchaeota in Hydrothermal Sediment.</title>
        <authorList>
            <person name="Zhou Z."/>
            <person name="Liu Y."/>
            <person name="Xu W."/>
            <person name="Pan J."/>
            <person name="Luo Z.H."/>
            <person name="Li M."/>
        </authorList>
    </citation>
    <scope>NUCLEOTIDE SEQUENCE [LARGE SCALE GENOMIC DNA]</scope>
    <source>
        <strain evidence="7">HyVt-458</strain>
    </source>
</reference>
<feature type="non-terminal residue" evidence="7">
    <location>
        <position position="396"/>
    </location>
</feature>
<feature type="transmembrane region" description="Helical" evidence="6">
    <location>
        <begin position="345"/>
        <end position="367"/>
    </location>
</feature>
<comment type="caution">
    <text evidence="7">The sequence shown here is derived from an EMBL/GenBank/DDBJ whole genome shotgun (WGS) entry which is preliminary data.</text>
</comment>
<sequence>MSGKGKDSEGGGTIHIPSIAKEVSWVLGGRVANSVLAFATGVIIGRALGPESFGLYTFFVTVLILGMELAASEGLNIGLVHHVAKLKETDEVLAVDYLRAALQAKMMAGILFVMVAAALVLLAFHWFDLRQEIWLPLWFGISGAFFASMWRGTLAGLQAQRQFSRYAAILLTPNVTRLLFILLLLFLGLLSLKSVLIFSLLGFVSGIVVGYLVLSPKYLFGRVGAGVWSRLLGYSKWSVLYSLLLVLYHRLDILILGILEEPGRVGIYSAAVTLAGFVYLFYEAALAVLLPNASRLQNMDGFRHFIGKSLKVTSVLSLTAVTIIVLAEPLIVLVYSDAYIEAAPLLRILCLGLIFTIVLEPLSVIILALGKPKIVSAVTFTVLLSYIAAISMLYPR</sequence>
<evidence type="ECO:0000256" key="6">
    <source>
        <dbReference type="SAM" id="Phobius"/>
    </source>
</evidence>
<evidence type="ECO:0000256" key="4">
    <source>
        <dbReference type="ARBA" id="ARBA00022989"/>
    </source>
</evidence>
<keyword evidence="4 6" id="KW-1133">Transmembrane helix</keyword>
<keyword evidence="2" id="KW-1003">Cell membrane</keyword>
<name>A0A831RU72_9GAMM</name>
<keyword evidence="3 6" id="KW-0812">Transmembrane</keyword>
<evidence type="ECO:0008006" key="8">
    <source>
        <dbReference type="Google" id="ProtNLM"/>
    </source>
</evidence>
<feature type="transmembrane region" description="Helical" evidence="6">
    <location>
        <begin position="25"/>
        <end position="47"/>
    </location>
</feature>
<dbReference type="AlphaFoldDB" id="A0A831RU72"/>